<keyword evidence="2" id="KW-0963">Cytoplasm</keyword>
<reference evidence="6" key="1">
    <citation type="submission" date="2021-04" db="EMBL/GenBank/DDBJ databases">
        <title>Genome based classification of Actinospica acidithermotolerans sp. nov., an actinobacterium isolated from an Indonesian hot spring.</title>
        <authorList>
            <person name="Kusuma A.B."/>
            <person name="Putra K.E."/>
            <person name="Nafisah S."/>
            <person name="Loh J."/>
            <person name="Nouioui I."/>
            <person name="Goodfellow M."/>
        </authorList>
    </citation>
    <scope>NUCLEOTIDE SEQUENCE</scope>
    <source>
        <strain evidence="6">DSM 45618</strain>
    </source>
</reference>
<evidence type="ECO:0000256" key="4">
    <source>
        <dbReference type="ARBA" id="ARBA00023315"/>
    </source>
</evidence>
<evidence type="ECO:0000256" key="2">
    <source>
        <dbReference type="ARBA" id="ARBA00022490"/>
    </source>
</evidence>
<feature type="domain" description="N-acetyltransferase" evidence="5">
    <location>
        <begin position="1"/>
        <end position="153"/>
    </location>
</feature>
<accession>A0A8J8BD23</accession>
<dbReference type="SUPFAM" id="SSF55729">
    <property type="entry name" value="Acyl-CoA N-acyltransferases (Nat)"/>
    <property type="match status" value="1"/>
</dbReference>
<dbReference type="NCBIfam" id="TIGR01575">
    <property type="entry name" value="rimI"/>
    <property type="match status" value="1"/>
</dbReference>
<gene>
    <name evidence="6" type="primary">rimI</name>
    <name evidence="6" type="ORF">KGA66_13840</name>
</gene>
<dbReference type="PANTHER" id="PTHR43420:SF44">
    <property type="entry name" value="ACETYLTRANSFERASE YPEA"/>
    <property type="match status" value="1"/>
</dbReference>
<comment type="similarity">
    <text evidence="1">Belongs to the acetyltransferase family. RimI subfamily.</text>
</comment>
<dbReference type="GO" id="GO:0005840">
    <property type="term" value="C:ribosome"/>
    <property type="evidence" value="ECO:0007669"/>
    <property type="project" value="UniProtKB-KW"/>
</dbReference>
<dbReference type="InterPro" id="IPR006464">
    <property type="entry name" value="AcTrfase_RimI/Ard1"/>
</dbReference>
<dbReference type="AlphaFoldDB" id="A0A8J8BD23"/>
<dbReference type="Gene3D" id="3.40.630.30">
    <property type="match status" value="1"/>
</dbReference>
<dbReference type="Pfam" id="PF00583">
    <property type="entry name" value="Acetyltransf_1"/>
    <property type="match status" value="1"/>
</dbReference>
<dbReference type="Proteomes" id="UP000677913">
    <property type="component" value="Unassembled WGS sequence"/>
</dbReference>
<organism evidence="6 7">
    <name type="scientific">Actinocrinis puniceicyclus</name>
    <dbReference type="NCBI Taxonomy" id="977794"/>
    <lineage>
        <taxon>Bacteria</taxon>
        <taxon>Bacillati</taxon>
        <taxon>Actinomycetota</taxon>
        <taxon>Actinomycetes</taxon>
        <taxon>Catenulisporales</taxon>
        <taxon>Actinospicaceae</taxon>
        <taxon>Actinocrinis</taxon>
    </lineage>
</organism>
<dbReference type="InterPro" id="IPR000182">
    <property type="entry name" value="GNAT_dom"/>
</dbReference>
<keyword evidence="7" id="KW-1185">Reference proteome</keyword>
<keyword evidence="6" id="KW-0689">Ribosomal protein</keyword>
<dbReference type="PANTHER" id="PTHR43420">
    <property type="entry name" value="ACETYLTRANSFERASE"/>
    <property type="match status" value="1"/>
</dbReference>
<dbReference type="InterPro" id="IPR050680">
    <property type="entry name" value="YpeA/RimI_acetyltransf"/>
</dbReference>
<comment type="caution">
    <text evidence="6">The sequence shown here is derived from an EMBL/GenBank/DDBJ whole genome shotgun (WGS) entry which is preliminary data.</text>
</comment>
<evidence type="ECO:0000256" key="1">
    <source>
        <dbReference type="ARBA" id="ARBA00005395"/>
    </source>
</evidence>
<keyword evidence="4" id="KW-0012">Acyltransferase</keyword>
<evidence type="ECO:0000313" key="7">
    <source>
        <dbReference type="Proteomes" id="UP000677913"/>
    </source>
</evidence>
<dbReference type="InterPro" id="IPR016181">
    <property type="entry name" value="Acyl_CoA_acyltransferase"/>
</dbReference>
<evidence type="ECO:0000313" key="6">
    <source>
        <dbReference type="EMBL" id="MBS2964135.1"/>
    </source>
</evidence>
<protein>
    <submittedName>
        <fullName evidence="6">Ribosomal protein S18-alanine N-acetyltransferase</fullName>
    </submittedName>
</protein>
<proteinExistence type="inferred from homology"/>
<evidence type="ECO:0000259" key="5">
    <source>
        <dbReference type="PROSITE" id="PS51186"/>
    </source>
</evidence>
<keyword evidence="6" id="KW-0687">Ribonucleoprotein</keyword>
<keyword evidence="3" id="KW-0808">Transferase</keyword>
<dbReference type="GO" id="GO:0008080">
    <property type="term" value="F:N-acetyltransferase activity"/>
    <property type="evidence" value="ECO:0007669"/>
    <property type="project" value="InterPro"/>
</dbReference>
<dbReference type="PROSITE" id="PS51186">
    <property type="entry name" value="GNAT"/>
    <property type="match status" value="1"/>
</dbReference>
<evidence type="ECO:0000256" key="3">
    <source>
        <dbReference type="ARBA" id="ARBA00022679"/>
    </source>
</evidence>
<name>A0A8J8BD23_9ACTN</name>
<sequence length="161" mass="18018">MRWWDLPAVTVLEYTVFPEDAWSVGMFWSELAEVATRYYLVAEEFGADAAHPDRDGPRLVGYAGLLAGIGEAEVQTIAVDPGRRGRGLGRALLTELLREAARRQCDDVVLEVRVDNPPAQQLYREFGFVQVGLRRGYYQPANVDALVMRASGVIERFGEED</sequence>
<dbReference type="EMBL" id="JAGSXH010000042">
    <property type="protein sequence ID" value="MBS2964135.1"/>
    <property type="molecule type" value="Genomic_DNA"/>
</dbReference>